<proteinExistence type="predicted"/>
<sequence>MLAYARPGVSSFGLSAVSDIFADRSAKGLPRLDFAICADRAGTLRTDLGLCLRVEHGPEAMATADLIIVLPTEDEPLTLPAPAEKGLIAAHHRGAVIAAYGTGSFLLADTGLLDGLRATTDWRLAARLARRHPEITVEPDALYVDQGLLVTGAGGAAVIDMCLHLLRREHGPALSDAVAREAMVTPRHRNGRPQHLPSPSDIAPDGEAERMADLLAWARTRLHQPMTVTDLAKQALMSPRTFARRFRAATGTTPYAWLAAQRLDRARDLLETTDLSVQAIAVRVGFPSSNVLRAQFIKHHGVSPSAYRNAFQPSRRTPMSACH</sequence>
<dbReference type="InterPro" id="IPR009057">
    <property type="entry name" value="Homeodomain-like_sf"/>
</dbReference>
<reference evidence="5" key="2">
    <citation type="submission" date="2020-09" db="EMBL/GenBank/DDBJ databases">
        <authorList>
            <person name="Sun Q."/>
            <person name="Zhou Y."/>
        </authorList>
    </citation>
    <scope>NUCLEOTIDE SEQUENCE</scope>
    <source>
        <strain evidence="5">CGMCC 4.7430</strain>
    </source>
</reference>
<dbReference type="CDD" id="cd03137">
    <property type="entry name" value="GATase1_AraC_1"/>
    <property type="match status" value="1"/>
</dbReference>
<comment type="caution">
    <text evidence="5">The sequence shown here is derived from an EMBL/GenBank/DDBJ whole genome shotgun (WGS) entry which is preliminary data.</text>
</comment>
<dbReference type="InterPro" id="IPR052158">
    <property type="entry name" value="INH-QAR"/>
</dbReference>
<evidence type="ECO:0000256" key="1">
    <source>
        <dbReference type="ARBA" id="ARBA00023015"/>
    </source>
</evidence>
<keyword evidence="3" id="KW-0804">Transcription</keyword>
<dbReference type="Gene3D" id="3.40.50.880">
    <property type="match status" value="1"/>
</dbReference>
<evidence type="ECO:0000259" key="4">
    <source>
        <dbReference type="PROSITE" id="PS01124"/>
    </source>
</evidence>
<dbReference type="InterPro" id="IPR018060">
    <property type="entry name" value="HTH_AraC"/>
</dbReference>
<dbReference type="Pfam" id="PF12833">
    <property type="entry name" value="HTH_18"/>
    <property type="match status" value="1"/>
</dbReference>
<dbReference type="InterPro" id="IPR002818">
    <property type="entry name" value="DJ-1/PfpI"/>
</dbReference>
<reference evidence="5" key="1">
    <citation type="journal article" date="2014" name="Int. J. Syst. Evol. Microbiol.">
        <title>Complete genome sequence of Corynebacterium casei LMG S-19264T (=DSM 44701T), isolated from a smear-ripened cheese.</title>
        <authorList>
            <consortium name="US DOE Joint Genome Institute (JGI-PGF)"/>
            <person name="Walter F."/>
            <person name="Albersmeier A."/>
            <person name="Kalinowski J."/>
            <person name="Ruckert C."/>
        </authorList>
    </citation>
    <scope>NUCLEOTIDE SEQUENCE</scope>
    <source>
        <strain evidence="5">CGMCC 4.7430</strain>
    </source>
</reference>
<dbReference type="PANTHER" id="PTHR43130">
    <property type="entry name" value="ARAC-FAMILY TRANSCRIPTIONAL REGULATOR"/>
    <property type="match status" value="1"/>
</dbReference>
<organism evidence="5 6">
    <name type="scientific">Nonomuraea glycinis</name>
    <dbReference type="NCBI Taxonomy" id="2047744"/>
    <lineage>
        <taxon>Bacteria</taxon>
        <taxon>Bacillati</taxon>
        <taxon>Actinomycetota</taxon>
        <taxon>Actinomycetes</taxon>
        <taxon>Streptosporangiales</taxon>
        <taxon>Streptosporangiaceae</taxon>
        <taxon>Nonomuraea</taxon>
    </lineage>
</organism>
<protein>
    <submittedName>
        <fullName evidence="5">AraC family transcriptional regulator</fullName>
    </submittedName>
</protein>
<keyword evidence="1" id="KW-0805">Transcription regulation</keyword>
<dbReference type="InterPro" id="IPR018062">
    <property type="entry name" value="HTH_AraC-typ_CS"/>
</dbReference>
<dbReference type="PROSITE" id="PS01124">
    <property type="entry name" value="HTH_ARAC_FAMILY_2"/>
    <property type="match status" value="1"/>
</dbReference>
<evidence type="ECO:0000256" key="3">
    <source>
        <dbReference type="ARBA" id="ARBA00023163"/>
    </source>
</evidence>
<gene>
    <name evidence="5" type="ORF">GCM10012278_32280</name>
</gene>
<feature type="domain" description="HTH araC/xylS-type" evidence="4">
    <location>
        <begin position="212"/>
        <end position="310"/>
    </location>
</feature>
<dbReference type="SUPFAM" id="SSF52317">
    <property type="entry name" value="Class I glutamine amidotransferase-like"/>
    <property type="match status" value="1"/>
</dbReference>
<dbReference type="InterPro" id="IPR029062">
    <property type="entry name" value="Class_I_gatase-like"/>
</dbReference>
<dbReference type="Proteomes" id="UP000660745">
    <property type="component" value="Unassembled WGS sequence"/>
</dbReference>
<dbReference type="AlphaFoldDB" id="A0A918E5T4"/>
<evidence type="ECO:0000256" key="2">
    <source>
        <dbReference type="ARBA" id="ARBA00023125"/>
    </source>
</evidence>
<dbReference type="PANTHER" id="PTHR43130:SF3">
    <property type="entry name" value="HTH-TYPE TRANSCRIPTIONAL REGULATOR RV1931C"/>
    <property type="match status" value="1"/>
</dbReference>
<evidence type="ECO:0000313" key="5">
    <source>
        <dbReference type="EMBL" id="GGP06803.1"/>
    </source>
</evidence>
<dbReference type="SMART" id="SM00342">
    <property type="entry name" value="HTH_ARAC"/>
    <property type="match status" value="1"/>
</dbReference>
<dbReference type="PROSITE" id="PS00041">
    <property type="entry name" value="HTH_ARAC_FAMILY_1"/>
    <property type="match status" value="1"/>
</dbReference>
<dbReference type="Pfam" id="PF01965">
    <property type="entry name" value="DJ-1_PfpI"/>
    <property type="match status" value="1"/>
</dbReference>
<dbReference type="SUPFAM" id="SSF46689">
    <property type="entry name" value="Homeodomain-like"/>
    <property type="match status" value="2"/>
</dbReference>
<accession>A0A918E5T4</accession>
<evidence type="ECO:0000313" key="6">
    <source>
        <dbReference type="Proteomes" id="UP000660745"/>
    </source>
</evidence>
<name>A0A918E5T4_9ACTN</name>
<dbReference type="GO" id="GO:0003700">
    <property type="term" value="F:DNA-binding transcription factor activity"/>
    <property type="evidence" value="ECO:0007669"/>
    <property type="project" value="InterPro"/>
</dbReference>
<dbReference type="GO" id="GO:0043565">
    <property type="term" value="F:sequence-specific DNA binding"/>
    <property type="evidence" value="ECO:0007669"/>
    <property type="project" value="InterPro"/>
</dbReference>
<keyword evidence="6" id="KW-1185">Reference proteome</keyword>
<dbReference type="Gene3D" id="1.10.10.60">
    <property type="entry name" value="Homeodomain-like"/>
    <property type="match status" value="1"/>
</dbReference>
<dbReference type="EMBL" id="BMNK01000004">
    <property type="protein sequence ID" value="GGP06803.1"/>
    <property type="molecule type" value="Genomic_DNA"/>
</dbReference>
<keyword evidence="2" id="KW-0238">DNA-binding</keyword>